<dbReference type="EMBL" id="KB206474">
    <property type="protein sequence ID" value="ELP91358.1"/>
    <property type="molecule type" value="Genomic_DNA"/>
</dbReference>
<accession>A0A0A1UCE8</accession>
<feature type="non-terminal residue" evidence="1">
    <location>
        <position position="253"/>
    </location>
</feature>
<evidence type="ECO:0000313" key="2">
    <source>
        <dbReference type="Proteomes" id="UP000014680"/>
    </source>
</evidence>
<dbReference type="Proteomes" id="UP000014680">
    <property type="component" value="Unassembled WGS sequence"/>
</dbReference>
<dbReference type="KEGG" id="eiv:EIN_153950"/>
<dbReference type="RefSeq" id="XP_004258129.1">
    <property type="nucleotide sequence ID" value="XM_004258081.1"/>
</dbReference>
<name>A0A0A1UCE8_ENTIV</name>
<dbReference type="GeneID" id="14890420"/>
<dbReference type="AlphaFoldDB" id="A0A0A1UCE8"/>
<keyword evidence="2" id="KW-1185">Reference proteome</keyword>
<proteinExistence type="predicted"/>
<gene>
    <name evidence="1" type="ORF">EIN_153950</name>
</gene>
<organism evidence="1 2">
    <name type="scientific">Entamoeba invadens IP1</name>
    <dbReference type="NCBI Taxonomy" id="370355"/>
    <lineage>
        <taxon>Eukaryota</taxon>
        <taxon>Amoebozoa</taxon>
        <taxon>Evosea</taxon>
        <taxon>Archamoebae</taxon>
        <taxon>Mastigamoebida</taxon>
        <taxon>Entamoebidae</taxon>
        <taxon>Entamoeba</taxon>
    </lineage>
</organism>
<evidence type="ECO:0000313" key="1">
    <source>
        <dbReference type="EMBL" id="ELP91358.1"/>
    </source>
</evidence>
<sequence length="253" mass="28890">MVSLDVVNKSHVLMYFNQLEDVKAFSFVSHTSREALCQITENPVLDEMIIPNKVPLSKLINIFPSLKRLNCPLVYLSTITFNNQNEKNLKVYLSSQISSKQLNFLNLEQITCVPQNLSFLLQFPLPKLKLVSLSTTENLNVILKNCSLERVLLFPKSEKILVEMIDTVEALFFGKQTKSTNATFVFVIVKFNQEVSEFDKTRLSNLALTTKTKIFDFSSHTLTNFSCDFLDTNNDQKICLSFIPTLFDGCTLY</sequence>
<dbReference type="VEuPathDB" id="AmoebaDB:EIN_153950"/>
<reference evidence="1 2" key="1">
    <citation type="submission" date="2012-10" db="EMBL/GenBank/DDBJ databases">
        <authorList>
            <person name="Zafar N."/>
            <person name="Inman J."/>
            <person name="Hall N."/>
            <person name="Lorenzi H."/>
            <person name="Caler E."/>
        </authorList>
    </citation>
    <scope>NUCLEOTIDE SEQUENCE [LARGE SCALE GENOMIC DNA]</scope>
    <source>
        <strain evidence="1 2">IP1</strain>
    </source>
</reference>
<protein>
    <submittedName>
        <fullName evidence="1">Uncharacterized protein</fullName>
    </submittedName>
</protein>